<dbReference type="Pfam" id="PF24681">
    <property type="entry name" value="Kelch_KLHDC2_KLHL20_DRC7"/>
    <property type="match status" value="1"/>
</dbReference>
<feature type="domain" description="PAS" evidence="15">
    <location>
        <begin position="31"/>
        <end position="106"/>
    </location>
</feature>
<evidence type="ECO:0000256" key="10">
    <source>
        <dbReference type="ARBA" id="ARBA00022786"/>
    </source>
</evidence>
<dbReference type="PROSITE" id="PS50112">
    <property type="entry name" value="PAS"/>
    <property type="match status" value="1"/>
</dbReference>
<dbReference type="Pfam" id="PF07646">
    <property type="entry name" value="Kelch_2"/>
    <property type="match status" value="1"/>
</dbReference>
<keyword evidence="5" id="KW-0600">Photoreceptor protein</keyword>
<keyword evidence="17" id="KW-1185">Reference proteome</keyword>
<evidence type="ECO:0000256" key="3">
    <source>
        <dbReference type="ARBA" id="ARBA00007833"/>
    </source>
</evidence>
<dbReference type="FunFam" id="2.120.10.80:FF:000005">
    <property type="entry name" value="Putative LOV domain-containing protein"/>
    <property type="match status" value="1"/>
</dbReference>
<evidence type="ECO:0000256" key="11">
    <source>
        <dbReference type="ARBA" id="ARBA00022991"/>
    </source>
</evidence>
<dbReference type="GO" id="GO:0019005">
    <property type="term" value="C:SCF ubiquitin ligase complex"/>
    <property type="evidence" value="ECO:0000318"/>
    <property type="project" value="GO_Central"/>
</dbReference>
<dbReference type="Gene3D" id="2.120.10.80">
    <property type="entry name" value="Kelch-type beta propeller"/>
    <property type="match status" value="2"/>
</dbReference>
<dbReference type="GO" id="GO:0007623">
    <property type="term" value="P:circadian rhythm"/>
    <property type="evidence" value="ECO:0000318"/>
    <property type="project" value="GO_Central"/>
</dbReference>
<dbReference type="SUPFAM" id="SSF55785">
    <property type="entry name" value="PYP-like sensor domain (PAS domain)"/>
    <property type="match status" value="1"/>
</dbReference>
<evidence type="ECO:0000256" key="13">
    <source>
        <dbReference type="ARBA" id="ARBA00023170"/>
    </source>
</evidence>
<dbReference type="SUPFAM" id="SSF117281">
    <property type="entry name" value="Kelch motif"/>
    <property type="match status" value="2"/>
</dbReference>
<keyword evidence="12" id="KW-0090">Biological rhythms</keyword>
<proteinExistence type="inferred from homology"/>
<dbReference type="CDD" id="cd00130">
    <property type="entry name" value="PAS"/>
    <property type="match status" value="1"/>
</dbReference>
<dbReference type="CDD" id="cd22154">
    <property type="entry name" value="F-box_AtADO-like"/>
    <property type="match status" value="1"/>
</dbReference>
<dbReference type="Gramene" id="ERN07346">
    <property type="protein sequence ID" value="ERN07346"/>
    <property type="gene ID" value="AMTR_s00019p00230710"/>
</dbReference>
<comment type="subcellular location">
    <subcellularLocation>
        <location evidence="1">Nucleus</location>
    </subcellularLocation>
</comment>
<accession>W1PI88</accession>
<evidence type="ECO:0000313" key="17">
    <source>
        <dbReference type="Proteomes" id="UP000017836"/>
    </source>
</evidence>
<comment type="pathway">
    <text evidence="2">Protein modification; protein ubiquitination.</text>
</comment>
<dbReference type="FunFam" id="2.120.10.80:FF:000062">
    <property type="entry name" value="Putative LOV domain-containing protein"/>
    <property type="match status" value="1"/>
</dbReference>
<protein>
    <recommendedName>
        <fullName evidence="15">PAS domain-containing protein</fullName>
    </recommendedName>
</protein>
<dbReference type="EMBL" id="KI393807">
    <property type="protein sequence ID" value="ERN07346.1"/>
    <property type="molecule type" value="Genomic_DNA"/>
</dbReference>
<evidence type="ECO:0000256" key="12">
    <source>
        <dbReference type="ARBA" id="ARBA00023108"/>
    </source>
</evidence>
<keyword evidence="4" id="KW-0880">Kelch repeat</keyword>
<gene>
    <name evidence="16" type="ORF">AMTR_s00019p00230710</name>
</gene>
<dbReference type="FunFam" id="3.30.450.20:FF:000041">
    <property type="entry name" value="Adagio protein 1"/>
    <property type="match status" value="1"/>
</dbReference>
<dbReference type="HOGENOM" id="CLU_033494_1_0_1"/>
<dbReference type="PANTHER" id="PTHR46175:SF5">
    <property type="entry name" value="ADAGIO PROTEIN 1"/>
    <property type="match status" value="1"/>
</dbReference>
<evidence type="ECO:0000256" key="7">
    <source>
        <dbReference type="ARBA" id="ARBA00022630"/>
    </source>
</evidence>
<evidence type="ECO:0000256" key="9">
    <source>
        <dbReference type="ARBA" id="ARBA00022737"/>
    </source>
</evidence>
<keyword evidence="10" id="KW-0833">Ubl conjugation pathway</keyword>
<dbReference type="SUPFAM" id="SSF81383">
    <property type="entry name" value="F-box domain"/>
    <property type="match status" value="1"/>
</dbReference>
<evidence type="ECO:0000256" key="8">
    <source>
        <dbReference type="ARBA" id="ARBA00022643"/>
    </source>
</evidence>
<dbReference type="STRING" id="13333.W1PI88"/>
<evidence type="ECO:0000313" key="16">
    <source>
        <dbReference type="EMBL" id="ERN07346.1"/>
    </source>
</evidence>
<dbReference type="KEGG" id="atr:18435565"/>
<evidence type="ECO:0000256" key="4">
    <source>
        <dbReference type="ARBA" id="ARBA00022441"/>
    </source>
</evidence>
<dbReference type="GO" id="GO:0005829">
    <property type="term" value="C:cytosol"/>
    <property type="evidence" value="ECO:0000318"/>
    <property type="project" value="GO_Central"/>
</dbReference>
<keyword evidence="6" id="KW-0716">Sensory transduction</keyword>
<dbReference type="InterPro" id="IPR001810">
    <property type="entry name" value="F-box_dom"/>
</dbReference>
<dbReference type="AlphaFoldDB" id="W1PI88"/>
<evidence type="ECO:0000256" key="14">
    <source>
        <dbReference type="ARBA" id="ARBA00023242"/>
    </source>
</evidence>
<evidence type="ECO:0000256" key="5">
    <source>
        <dbReference type="ARBA" id="ARBA00022543"/>
    </source>
</evidence>
<reference evidence="17" key="1">
    <citation type="journal article" date="2013" name="Science">
        <title>The Amborella genome and the evolution of flowering plants.</title>
        <authorList>
            <consortium name="Amborella Genome Project"/>
        </authorList>
    </citation>
    <scope>NUCLEOTIDE SEQUENCE [LARGE SCALE GENOMIC DNA]</scope>
</reference>
<dbReference type="NCBIfam" id="TIGR00229">
    <property type="entry name" value="sensory_box"/>
    <property type="match status" value="1"/>
</dbReference>
<sequence length="610" mass="66610">MEWDSDSEPSGEEEGFLLNDGGPLSFTIGSLLHSSPCGFVVTDAFEPDQPIIYVNTVFELVTGYKAEEILGRNCRFLQCRGPFAQRRHPLVDPVVVSEIRRCLDEGVAFQGDLLNFRKDGSPLMNRLRLTPIYGDDGIITHVIGIQFFTEANVDLGPLPFSSLAKESKRPTDRFLSDLSFYRPTSLGHGNAGREICGIFQLSDEVLCQKILSRLTPRDIASVGLVCKRLYLLTKNEDLWRMVCQNAWGRETTSVIETVPGAKRLGWGRLARELTTLEAAAWRKLTVGGAVEPSRCNFSACAVGNRLVLFGGEGVNMQPMNDTFVLDLNASKPEWRHVKVSSPPPGRWGHTLSCFNGSWLVVFGGCGRQGLLNDVFILDLDAQHPAWREVSGSGPPIPRSWHSSCTLDGTKLVVSGGCADSGVLLSDTFLLDLTMEKPTWREIPVTWTPPSRLGHSLSVYDGRKILMFGGLAKSGPLRLRSSDVFTIDLSEEEPCWRCITGSGMPGAGNPAGSAPPPRLDHVAVSLPGGRILIFGGSVAGLHSASQLYLLDPTEEKPTWRILNVPGRPPRFAWGHSTCVVGGTKAIVLGGQTGEEWMLSELHELSFTNSVV</sequence>
<dbReference type="Gene3D" id="3.30.450.20">
    <property type="entry name" value="PAS domain"/>
    <property type="match status" value="1"/>
</dbReference>
<keyword evidence="14" id="KW-0539">Nucleus</keyword>
<dbReference type="Pfam" id="PF13426">
    <property type="entry name" value="PAS_9"/>
    <property type="match status" value="1"/>
</dbReference>
<name>W1PI88_AMBTC</name>
<dbReference type="GO" id="GO:0016567">
    <property type="term" value="P:protein ubiquitination"/>
    <property type="evidence" value="ECO:0007669"/>
    <property type="project" value="UniProtKB-UniPathway"/>
</dbReference>
<evidence type="ECO:0000256" key="6">
    <source>
        <dbReference type="ARBA" id="ARBA00022606"/>
    </source>
</evidence>
<evidence type="ECO:0000259" key="15">
    <source>
        <dbReference type="PROSITE" id="PS50112"/>
    </source>
</evidence>
<dbReference type="UniPathway" id="UPA00143"/>
<dbReference type="InterPro" id="IPR000014">
    <property type="entry name" value="PAS"/>
</dbReference>
<keyword evidence="7" id="KW-0285">Flavoprotein</keyword>
<keyword evidence="11" id="KW-0157">Chromophore</keyword>
<comment type="similarity">
    <text evidence="3">Belongs to the ADAGIO family.</text>
</comment>
<dbReference type="GO" id="GO:0009637">
    <property type="term" value="P:response to blue light"/>
    <property type="evidence" value="ECO:0000318"/>
    <property type="project" value="GO_Central"/>
</dbReference>
<organism evidence="16 17">
    <name type="scientific">Amborella trichopoda</name>
    <dbReference type="NCBI Taxonomy" id="13333"/>
    <lineage>
        <taxon>Eukaryota</taxon>
        <taxon>Viridiplantae</taxon>
        <taxon>Streptophyta</taxon>
        <taxon>Embryophyta</taxon>
        <taxon>Tracheophyta</taxon>
        <taxon>Spermatophyta</taxon>
        <taxon>Magnoliopsida</taxon>
        <taxon>Amborellales</taxon>
        <taxon>Amborellaceae</taxon>
        <taxon>Amborella</taxon>
    </lineage>
</organism>
<keyword evidence="13" id="KW-0675">Receptor</keyword>
<dbReference type="OMA" id="REICGIF"/>
<dbReference type="Proteomes" id="UP000017836">
    <property type="component" value="Unassembled WGS sequence"/>
</dbReference>
<dbReference type="Gene3D" id="1.20.1280.50">
    <property type="match status" value="1"/>
</dbReference>
<dbReference type="GO" id="GO:0009881">
    <property type="term" value="F:photoreceptor activity"/>
    <property type="evidence" value="ECO:0007669"/>
    <property type="project" value="UniProtKB-KW"/>
</dbReference>
<keyword evidence="9" id="KW-0677">Repeat</keyword>
<dbReference type="Pfam" id="PF12937">
    <property type="entry name" value="F-box-like"/>
    <property type="match status" value="1"/>
</dbReference>
<dbReference type="InterPro" id="IPR036047">
    <property type="entry name" value="F-box-like_dom_sf"/>
</dbReference>
<dbReference type="InterPro" id="IPR015915">
    <property type="entry name" value="Kelch-typ_b-propeller"/>
</dbReference>
<dbReference type="GO" id="GO:0005634">
    <property type="term" value="C:nucleus"/>
    <property type="evidence" value="ECO:0000318"/>
    <property type="project" value="GO_Central"/>
</dbReference>
<dbReference type="FunFam" id="1.20.1280.50:FF:000021">
    <property type="entry name" value="Adagio protein 1"/>
    <property type="match status" value="1"/>
</dbReference>
<evidence type="ECO:0000256" key="2">
    <source>
        <dbReference type="ARBA" id="ARBA00004906"/>
    </source>
</evidence>
<dbReference type="InterPro" id="IPR035965">
    <property type="entry name" value="PAS-like_dom_sf"/>
</dbReference>
<dbReference type="eggNOG" id="ENOG502QQR1">
    <property type="taxonomic scope" value="Eukaryota"/>
</dbReference>
<dbReference type="InterPro" id="IPR011498">
    <property type="entry name" value="Kelch_2"/>
</dbReference>
<dbReference type="PANTHER" id="PTHR46175">
    <property type="entry name" value="BACTERIOOPSIN TRANSCRIPTIONAL ACTIVATOR"/>
    <property type="match status" value="1"/>
</dbReference>
<evidence type="ECO:0000256" key="1">
    <source>
        <dbReference type="ARBA" id="ARBA00004123"/>
    </source>
</evidence>
<keyword evidence="8" id="KW-0288">FMN</keyword>
<dbReference type="OrthoDB" id="447251at2759"/>